<dbReference type="InterPro" id="IPR001303">
    <property type="entry name" value="Aldolase_II/adducin_N"/>
</dbReference>
<evidence type="ECO:0000313" key="6">
    <source>
        <dbReference type="Proteomes" id="UP000568106"/>
    </source>
</evidence>
<proteinExistence type="inferred from homology"/>
<dbReference type="InterPro" id="IPR036291">
    <property type="entry name" value="NAD(P)-bd_dom_sf"/>
</dbReference>
<dbReference type="GO" id="GO:0050664">
    <property type="term" value="F:oxidoreductase activity, acting on NAD(P)H, oxygen as acceptor"/>
    <property type="evidence" value="ECO:0007669"/>
    <property type="project" value="TreeGrafter"/>
</dbReference>
<organism evidence="5 6">
    <name type="scientific">Tunturiibacter empetritectus</name>
    <dbReference type="NCBI Taxonomy" id="3069691"/>
    <lineage>
        <taxon>Bacteria</taxon>
        <taxon>Pseudomonadati</taxon>
        <taxon>Acidobacteriota</taxon>
        <taxon>Terriglobia</taxon>
        <taxon>Terriglobales</taxon>
        <taxon>Acidobacteriaceae</taxon>
        <taxon>Tunturiibacter</taxon>
    </lineage>
</organism>
<comment type="similarity">
    <text evidence="1">Belongs to the short-chain dehydrogenases/reductases (SDR) family.</text>
</comment>
<evidence type="ECO:0000256" key="2">
    <source>
        <dbReference type="ARBA" id="ARBA00023002"/>
    </source>
</evidence>
<dbReference type="AlphaFoldDB" id="A0A7W8IHK7"/>
<dbReference type="InterPro" id="IPR002347">
    <property type="entry name" value="SDR_fam"/>
</dbReference>
<dbReference type="InterPro" id="IPR036409">
    <property type="entry name" value="Aldolase_II/adducin_N_sf"/>
</dbReference>
<accession>A0A7W8IHK7</accession>
<dbReference type="SMART" id="SM00822">
    <property type="entry name" value="PKS_KR"/>
    <property type="match status" value="1"/>
</dbReference>
<dbReference type="Gene3D" id="3.40.50.720">
    <property type="entry name" value="NAD(P)-binding Rossmann-like Domain"/>
    <property type="match status" value="1"/>
</dbReference>
<dbReference type="NCBIfam" id="NF006189">
    <property type="entry name" value="PRK08324.1-3"/>
    <property type="match status" value="1"/>
</dbReference>
<comment type="caution">
    <text evidence="5">The sequence shown here is derived from an EMBL/GenBank/DDBJ whole genome shotgun (WGS) entry which is preliminary data.</text>
</comment>
<reference evidence="5" key="1">
    <citation type="submission" date="2020-08" db="EMBL/GenBank/DDBJ databases">
        <title>Genomic Encyclopedia of Type Strains, Phase IV (KMG-V): Genome sequencing to study the core and pangenomes of soil and plant-associated prokaryotes.</title>
        <authorList>
            <person name="Whitman W."/>
        </authorList>
    </citation>
    <scope>NUCLEOTIDE SEQUENCE [LARGE SCALE GENOMIC DNA]</scope>
    <source>
        <strain evidence="5">M8UP27</strain>
    </source>
</reference>
<sequence>MTAQGGLKFLEDRWDEAVSAKLDAPELLRYRSNLLGSDLRITNFGGGNTSSKLEQVDPLDGKTKQILWVKGSGGDLGSIKRAGFATLYMDKLLTLEKAYRGVDLEDEMVEMYPLCTFGNNPVAASIDTPLHGFLPFAHVDHLHPDWGIALAASANGKIKMEEFNKEFGHKLAWLPWQRPGFELGMMLKKIVEETPGCDGVVLGGHGLFTWGETQRESYLNTITIIDQLGQFIERHGSVTGHKHFCGGQVKSREDRAAIALQVMPYLRGVVSRKQRWIGSFSDLPQVMEFVNSAQAEKLAHLGTSCPDHFIRTKIRPMFLKWNPAGDPAELKELIESSLETYRAEYAEYYKKHAVKDSPAVRDASPTVVLVPGVGMFSFGKNKTESRITGEFYINAIGVMQGAGALGAGVDCKDISPQRASSPGTPEIPQAGPAASADQFTVHANYVALPPSEAFRIEYWKLEEAKIRRQPPEKELSRRVALVVGGGSGIGREVALLAAQRGAHVVVADRDVKGAEAVAEEVKAIAGREAVSWTSIDIRDRKTIKAALEATVKQFGGIDILINTAALFPSSPDGVISDAQWALTLEVNVTANYLLTDEAAKIFAEQGIDASVVLTSSANAVVAKRGSEAYDVSKAALSHLVRELAVSLSPKVRVNGISPATVVKGSTMFPRDRVIASLKKYKLPFEETDTDDGLRNVLAQFYATRTLTHQPIDPKDCAEAIMFLAGPLARCTTGHLIPVDGGLTEAYLR</sequence>
<dbReference type="SUPFAM" id="SSF51735">
    <property type="entry name" value="NAD(P)-binding Rossmann-fold domains"/>
    <property type="match status" value="1"/>
</dbReference>
<dbReference type="EMBL" id="JACHDY010000001">
    <property type="protein sequence ID" value="MBB5316446.1"/>
    <property type="molecule type" value="Genomic_DNA"/>
</dbReference>
<dbReference type="SUPFAM" id="SSF53639">
    <property type="entry name" value="AraD/HMP-PK domain-like"/>
    <property type="match status" value="1"/>
</dbReference>
<keyword evidence="2" id="KW-0560">Oxidoreductase</keyword>
<dbReference type="Pfam" id="PF00106">
    <property type="entry name" value="adh_short"/>
    <property type="match status" value="1"/>
</dbReference>
<gene>
    <name evidence="5" type="ORF">HDF09_001096</name>
</gene>
<keyword evidence="6" id="KW-1185">Reference proteome</keyword>
<dbReference type="FunFam" id="3.40.50.720:FF:000084">
    <property type="entry name" value="Short-chain dehydrogenase reductase"/>
    <property type="match status" value="1"/>
</dbReference>
<evidence type="ECO:0000256" key="1">
    <source>
        <dbReference type="ARBA" id="ARBA00006484"/>
    </source>
</evidence>
<dbReference type="InterPro" id="IPR057326">
    <property type="entry name" value="KR_dom"/>
</dbReference>
<dbReference type="PRINTS" id="PR00081">
    <property type="entry name" value="GDHRDH"/>
</dbReference>
<evidence type="ECO:0000259" key="4">
    <source>
        <dbReference type="SMART" id="SM01007"/>
    </source>
</evidence>
<feature type="domain" description="Ketoreductase" evidence="3">
    <location>
        <begin position="478"/>
        <end position="665"/>
    </location>
</feature>
<dbReference type="Pfam" id="PF00596">
    <property type="entry name" value="Aldolase_II"/>
    <property type="match status" value="1"/>
</dbReference>
<dbReference type="Gene3D" id="3.40.225.10">
    <property type="entry name" value="Class II aldolase/adducin N-terminal domain"/>
    <property type="match status" value="1"/>
</dbReference>
<dbReference type="Proteomes" id="UP000568106">
    <property type="component" value="Unassembled WGS sequence"/>
</dbReference>
<feature type="domain" description="Class II aldolase/adducin N-terminal" evidence="4">
    <location>
        <begin position="27"/>
        <end position="232"/>
    </location>
</feature>
<name>A0A7W8IHK7_9BACT</name>
<dbReference type="PANTHER" id="PTHR43008">
    <property type="entry name" value="BENZIL REDUCTASE"/>
    <property type="match status" value="1"/>
</dbReference>
<evidence type="ECO:0000259" key="3">
    <source>
        <dbReference type="SMART" id="SM00822"/>
    </source>
</evidence>
<evidence type="ECO:0000313" key="5">
    <source>
        <dbReference type="EMBL" id="MBB5316446.1"/>
    </source>
</evidence>
<dbReference type="PANTHER" id="PTHR43008:SF4">
    <property type="entry name" value="CHAIN DEHYDROGENASE, PUTATIVE (AFU_ORTHOLOGUE AFUA_4G08710)-RELATED"/>
    <property type="match status" value="1"/>
</dbReference>
<protein>
    <submittedName>
        <fullName evidence="5">Rhamnose utilization protein RhaD (Predicted bifunctional aldolase and dehydrogenase)/NAD(P)-dependent dehydrogenase (Short-subunit alcohol dehydrogenase family)</fullName>
    </submittedName>
</protein>
<dbReference type="SMART" id="SM01007">
    <property type="entry name" value="Aldolase_II"/>
    <property type="match status" value="1"/>
</dbReference>